<dbReference type="EMBL" id="GG663739">
    <property type="protein sequence ID" value="EEH57465.1"/>
    <property type="molecule type" value="Genomic_DNA"/>
</dbReference>
<dbReference type="GeneID" id="9684449"/>
<name>C1MS91_MICPC</name>
<dbReference type="Proteomes" id="UP000001876">
    <property type="component" value="Unassembled WGS sequence"/>
</dbReference>
<dbReference type="KEGG" id="mpp:MICPUCDRAFT_58395"/>
<evidence type="ECO:0000313" key="2">
    <source>
        <dbReference type="Proteomes" id="UP000001876"/>
    </source>
</evidence>
<proteinExistence type="predicted"/>
<dbReference type="OMA" id="ELHRCVL"/>
<gene>
    <name evidence="1" type="ORF">MICPUCDRAFT_58395</name>
</gene>
<dbReference type="RefSeq" id="XP_003059010.1">
    <property type="nucleotide sequence ID" value="XM_003058964.1"/>
</dbReference>
<keyword evidence="2" id="KW-1185">Reference proteome</keyword>
<reference evidence="1 2" key="1">
    <citation type="journal article" date="2009" name="Science">
        <title>Green evolution and dynamic adaptations revealed by genomes of the marine picoeukaryotes Micromonas.</title>
        <authorList>
            <person name="Worden A.Z."/>
            <person name="Lee J.H."/>
            <person name="Mock T."/>
            <person name="Rouze P."/>
            <person name="Simmons M.P."/>
            <person name="Aerts A.L."/>
            <person name="Allen A.E."/>
            <person name="Cuvelier M.L."/>
            <person name="Derelle E."/>
            <person name="Everett M.V."/>
            <person name="Foulon E."/>
            <person name="Grimwood J."/>
            <person name="Gundlach H."/>
            <person name="Henrissat B."/>
            <person name="Napoli C."/>
            <person name="McDonald S.M."/>
            <person name="Parker M.S."/>
            <person name="Rombauts S."/>
            <person name="Salamov A."/>
            <person name="Von Dassow P."/>
            <person name="Badger J.H."/>
            <person name="Coutinho P.M."/>
            <person name="Demir E."/>
            <person name="Dubchak I."/>
            <person name="Gentemann C."/>
            <person name="Eikrem W."/>
            <person name="Gready J.E."/>
            <person name="John U."/>
            <person name="Lanier W."/>
            <person name="Lindquist E.A."/>
            <person name="Lucas S."/>
            <person name="Mayer K.F."/>
            <person name="Moreau H."/>
            <person name="Not F."/>
            <person name="Otillar R."/>
            <person name="Panaud O."/>
            <person name="Pangilinan J."/>
            <person name="Paulsen I."/>
            <person name="Piegu B."/>
            <person name="Poliakov A."/>
            <person name="Robbens S."/>
            <person name="Schmutz J."/>
            <person name="Toulza E."/>
            <person name="Wyss T."/>
            <person name="Zelensky A."/>
            <person name="Zhou K."/>
            <person name="Armbrust E.V."/>
            <person name="Bhattacharya D."/>
            <person name="Goodenough U.W."/>
            <person name="Van de Peer Y."/>
            <person name="Grigoriev I.V."/>
        </authorList>
    </citation>
    <scope>NUCLEOTIDE SEQUENCE [LARGE SCALE GENOMIC DNA]</scope>
    <source>
        <strain evidence="1 2">CCMP1545</strain>
    </source>
</reference>
<organism evidence="2">
    <name type="scientific">Micromonas pusilla (strain CCMP1545)</name>
    <name type="common">Picoplanktonic green alga</name>
    <dbReference type="NCBI Taxonomy" id="564608"/>
    <lineage>
        <taxon>Eukaryota</taxon>
        <taxon>Viridiplantae</taxon>
        <taxon>Chlorophyta</taxon>
        <taxon>Mamiellophyceae</taxon>
        <taxon>Mamiellales</taxon>
        <taxon>Mamiellaceae</taxon>
        <taxon>Micromonas</taxon>
    </lineage>
</organism>
<protein>
    <submittedName>
        <fullName evidence="1">Predicted protein</fullName>
    </submittedName>
</protein>
<dbReference type="AlphaFoldDB" id="C1MS91"/>
<evidence type="ECO:0000313" key="1">
    <source>
        <dbReference type="EMBL" id="EEH57465.1"/>
    </source>
</evidence>
<dbReference type="OrthoDB" id="36576at2759"/>
<sequence length="91" mass="9805">MDAGVNARHRDQCVEEASYAGAKGAALGISLSAPLVYAAHRLSPTFRRFTASAKTGLVVTPFFGLFFLNSELTMNACAQRRNQFAEVIAPK</sequence>
<accession>C1MS91</accession>